<evidence type="ECO:0000313" key="2">
    <source>
        <dbReference type="Proteomes" id="UP001054945"/>
    </source>
</evidence>
<dbReference type="EMBL" id="BPLR01015339">
    <property type="protein sequence ID" value="GIY75417.1"/>
    <property type="molecule type" value="Genomic_DNA"/>
</dbReference>
<gene>
    <name evidence="1" type="ORF">CEXT_289151</name>
</gene>
<comment type="caution">
    <text evidence="1">The sequence shown here is derived from an EMBL/GenBank/DDBJ whole genome shotgun (WGS) entry which is preliminary data.</text>
</comment>
<dbReference type="AlphaFoldDB" id="A0AAV4VYM5"/>
<reference evidence="1 2" key="1">
    <citation type="submission" date="2021-06" db="EMBL/GenBank/DDBJ databases">
        <title>Caerostris extrusa draft genome.</title>
        <authorList>
            <person name="Kono N."/>
            <person name="Arakawa K."/>
        </authorList>
    </citation>
    <scope>NUCLEOTIDE SEQUENCE [LARGE SCALE GENOMIC DNA]</scope>
</reference>
<keyword evidence="2" id="KW-1185">Reference proteome</keyword>
<protein>
    <submittedName>
        <fullName evidence="1">Uncharacterized protein</fullName>
    </submittedName>
</protein>
<evidence type="ECO:0000313" key="1">
    <source>
        <dbReference type="EMBL" id="GIY75417.1"/>
    </source>
</evidence>
<proteinExistence type="predicted"/>
<feature type="non-terminal residue" evidence="1">
    <location>
        <position position="1"/>
    </location>
</feature>
<name>A0AAV4VYM5_CAEEX</name>
<organism evidence="1 2">
    <name type="scientific">Caerostris extrusa</name>
    <name type="common">Bark spider</name>
    <name type="synonym">Caerostris bankana</name>
    <dbReference type="NCBI Taxonomy" id="172846"/>
    <lineage>
        <taxon>Eukaryota</taxon>
        <taxon>Metazoa</taxon>
        <taxon>Ecdysozoa</taxon>
        <taxon>Arthropoda</taxon>
        <taxon>Chelicerata</taxon>
        <taxon>Arachnida</taxon>
        <taxon>Araneae</taxon>
        <taxon>Araneomorphae</taxon>
        <taxon>Entelegynae</taxon>
        <taxon>Araneoidea</taxon>
        <taxon>Araneidae</taxon>
        <taxon>Caerostris</taxon>
    </lineage>
</organism>
<sequence length="225" mass="25535">LRKVSTASTCPSATRLALGHWWGTVSALNPAVCRLKSASHSVVVEPRRGHNYLEKNDFFVMECWHRLQKPRDTISIILDSSFFVPEQINLFAEGAINIFAEPVMNVLQERNIISKALDEMHRCDPTVWIKILKHFTQGLYSDVVKLVAVLSLVDRRPECGPFAYPTDGFLAFMKMGAQISLAVQRKDLLEGRDEWTAQALEEISVQWSKVLSHFGDDLTFFLTEL</sequence>
<dbReference type="Proteomes" id="UP001054945">
    <property type="component" value="Unassembled WGS sequence"/>
</dbReference>
<accession>A0AAV4VYM5</accession>